<dbReference type="InterPro" id="IPR000719">
    <property type="entry name" value="Prot_kinase_dom"/>
</dbReference>
<dbReference type="AlphaFoldDB" id="A0A090IRW6"/>
<proteinExistence type="predicted"/>
<evidence type="ECO:0000313" key="3">
    <source>
        <dbReference type="Proteomes" id="UP000040576"/>
    </source>
</evidence>
<dbReference type="GO" id="GO:0004672">
    <property type="term" value="F:protein kinase activity"/>
    <property type="evidence" value="ECO:0007669"/>
    <property type="project" value="InterPro"/>
</dbReference>
<keyword evidence="3" id="KW-1185">Reference proteome</keyword>
<dbReference type="Proteomes" id="UP000040576">
    <property type="component" value="Unassembled WGS sequence"/>
</dbReference>
<dbReference type="EMBL" id="CCRF01000035">
    <property type="protein sequence ID" value="CEE00826.1"/>
    <property type="molecule type" value="Genomic_DNA"/>
</dbReference>
<evidence type="ECO:0000259" key="1">
    <source>
        <dbReference type="PROSITE" id="PS50011"/>
    </source>
</evidence>
<dbReference type="SUPFAM" id="SSF56112">
    <property type="entry name" value="Protein kinase-like (PK-like)"/>
    <property type="match status" value="1"/>
</dbReference>
<protein>
    <recommendedName>
        <fullName evidence="1">Protein kinase domain-containing protein</fullName>
    </recommendedName>
</protein>
<feature type="domain" description="Protein kinase" evidence="1">
    <location>
        <begin position="29"/>
        <end position="270"/>
    </location>
</feature>
<sequence length="270" mass="31515">MSLFRPIRKVIQFFVDKSLAPGVHIDNRYQIIKLLGSSSFGLVYKCKDLQKNQMVAVKQLRPTKQKFKKEVALFNREICMLEQLNHKALPKLLHSFSGNLGHFYVMEYIDGKNMEEVIFEEKRVYDGKAALEFIRALTEAVGYLHRHEIYHGDLRIPNIMLREEKPVIIDLGLAYGEKEDFVARNLSSILKSKKTQEERKQDDYHDLGDLLLFLLYTTFEKKHKKALPWTEELQLHHSTTNLLKRLLGIDVPYSSINEILEDIDVAIEKL</sequence>
<evidence type="ECO:0000313" key="2">
    <source>
        <dbReference type="EMBL" id="CEE00826.1"/>
    </source>
</evidence>
<dbReference type="RefSeq" id="WP_051989006.1">
    <property type="nucleotide sequence ID" value="NZ_CCRF01000035.1"/>
</dbReference>
<accession>A0A090IRW6</accession>
<dbReference type="GO" id="GO:0005524">
    <property type="term" value="F:ATP binding"/>
    <property type="evidence" value="ECO:0007669"/>
    <property type="project" value="InterPro"/>
</dbReference>
<gene>
    <name evidence="2" type="ORF">BT1A1_0979</name>
</gene>
<dbReference type="GeneID" id="92960130"/>
<dbReference type="PROSITE" id="PS50011">
    <property type="entry name" value="PROTEIN_KINASE_DOM"/>
    <property type="match status" value="1"/>
</dbReference>
<dbReference type="PANTHER" id="PTHR24347">
    <property type="entry name" value="SERINE/THREONINE-PROTEIN KINASE"/>
    <property type="match status" value="1"/>
</dbReference>
<name>A0A090IRW6_9BACI</name>
<organism evidence="2 3">
    <name type="scientific">Caldibacillus thermoamylovorans</name>
    <dbReference type="NCBI Taxonomy" id="35841"/>
    <lineage>
        <taxon>Bacteria</taxon>
        <taxon>Bacillati</taxon>
        <taxon>Bacillota</taxon>
        <taxon>Bacilli</taxon>
        <taxon>Bacillales</taxon>
        <taxon>Bacillaceae</taxon>
        <taxon>Caldibacillus</taxon>
    </lineage>
</organism>
<dbReference type="InterPro" id="IPR011009">
    <property type="entry name" value="Kinase-like_dom_sf"/>
</dbReference>
<dbReference type="Gene3D" id="1.10.510.10">
    <property type="entry name" value="Transferase(Phosphotransferase) domain 1"/>
    <property type="match status" value="1"/>
</dbReference>
<reference evidence="2 3" key="1">
    <citation type="submission" date="2014-07" db="EMBL/GenBank/DDBJ databases">
        <authorList>
            <person name="Wibberg Daniel"/>
        </authorList>
    </citation>
    <scope>NUCLEOTIDE SEQUENCE [LARGE SCALE GENOMIC DNA]</scope>
</reference>
<dbReference type="Pfam" id="PF00069">
    <property type="entry name" value="Pkinase"/>
    <property type="match status" value="1"/>
</dbReference>